<dbReference type="EMBL" id="QXGH01000041">
    <property type="protein sequence ID" value="RHW23719.1"/>
    <property type="molecule type" value="Genomic_DNA"/>
</dbReference>
<organism evidence="2 3">
    <name type="scientific">Nocardioides immobilis</name>
    <dbReference type="NCBI Taxonomy" id="2049295"/>
    <lineage>
        <taxon>Bacteria</taxon>
        <taxon>Bacillati</taxon>
        <taxon>Actinomycetota</taxon>
        <taxon>Actinomycetes</taxon>
        <taxon>Propionibacteriales</taxon>
        <taxon>Nocardioidaceae</taxon>
        <taxon>Nocardioides</taxon>
    </lineage>
</organism>
<evidence type="ECO:0000313" key="2">
    <source>
        <dbReference type="EMBL" id="RHW23719.1"/>
    </source>
</evidence>
<feature type="region of interest" description="Disordered" evidence="1">
    <location>
        <begin position="461"/>
        <end position="509"/>
    </location>
</feature>
<feature type="compositionally biased region" description="Basic and acidic residues" evidence="1">
    <location>
        <begin position="471"/>
        <end position="501"/>
    </location>
</feature>
<reference evidence="2 3" key="1">
    <citation type="submission" date="2018-09" db="EMBL/GenBank/DDBJ databases">
        <title>Genome sequencing of Nocardioides immobilis CCTCC AB 2017083 for comparison to Nocardioides silvaticus.</title>
        <authorList>
            <person name="Li C."/>
            <person name="Wang G."/>
        </authorList>
    </citation>
    <scope>NUCLEOTIDE SEQUENCE [LARGE SCALE GENOMIC DNA]</scope>
    <source>
        <strain evidence="2 3">CCTCC AB 2017083</strain>
    </source>
</reference>
<dbReference type="Proteomes" id="UP000283644">
    <property type="component" value="Unassembled WGS sequence"/>
</dbReference>
<protein>
    <submittedName>
        <fullName evidence="2">Uncharacterized protein</fullName>
    </submittedName>
</protein>
<keyword evidence="3" id="KW-1185">Reference proteome</keyword>
<sequence>MTTEIPATFGDRDEALFDAEHAACPTSEGRSVGEMLFDVDHRSRQMLIDVSGDDAGALLRGWPPVVEAARQLWGAFPGPSPFGDHIERVAAQAARIEASVTRARTWPGPGEADPRMIELAETLHTATVLVRRYGTEIATLRVDVQRDLAAARSRVMHGLYVSAHAVNVALHEHGRDLVDAARARGRVVALSPVHSPYAVAPTTQWIGRIVASESICADYLAGRFAKAVDGEVAHPVGDPSRIPQALAQWEIQAHRTLATDPAPANIVLVARTQGLLASTGLVLIDAAGHADLLDGAPRLVSAVTAAGRSWSNIASRWTDLAPAGSQLDPSLIRAAAEVRAALRELTHDNAKLACPEIIATRPGLGRAADAMRHCLETSVELAQVVAEKANSPRLFGAARALSIRAHNDIETGMATPPLADQDVVWVSPADILAKRTIPVPPPVAEALQSASRELVTAAQSAASIASVHPGPRRDSVPVLTPEDHAHRDRSRSDRQPGDLGRRPGRAPAR</sequence>
<dbReference type="AlphaFoldDB" id="A0A417XTC6"/>
<name>A0A417XTC6_9ACTN</name>
<accession>A0A417XTC6</accession>
<comment type="caution">
    <text evidence="2">The sequence shown here is derived from an EMBL/GenBank/DDBJ whole genome shotgun (WGS) entry which is preliminary data.</text>
</comment>
<evidence type="ECO:0000256" key="1">
    <source>
        <dbReference type="SAM" id="MobiDB-lite"/>
    </source>
</evidence>
<gene>
    <name evidence="2" type="ORF">D0Z08_28335</name>
</gene>
<evidence type="ECO:0000313" key="3">
    <source>
        <dbReference type="Proteomes" id="UP000283644"/>
    </source>
</evidence>
<proteinExistence type="predicted"/>